<keyword evidence="2" id="KW-1185">Reference proteome</keyword>
<dbReference type="OrthoDB" id="2445244at2759"/>
<evidence type="ECO:0000313" key="2">
    <source>
        <dbReference type="Proteomes" id="UP000439903"/>
    </source>
</evidence>
<dbReference type="AlphaFoldDB" id="A0A8H4AEL4"/>
<evidence type="ECO:0000313" key="1">
    <source>
        <dbReference type="EMBL" id="KAF0485896.1"/>
    </source>
</evidence>
<dbReference type="Proteomes" id="UP000439903">
    <property type="component" value="Unassembled WGS sequence"/>
</dbReference>
<name>A0A8H4AEL4_GIGMA</name>
<dbReference type="EMBL" id="WTPW01000715">
    <property type="protein sequence ID" value="KAF0485896.1"/>
    <property type="molecule type" value="Genomic_DNA"/>
</dbReference>
<accession>A0A8H4AEL4</accession>
<reference evidence="1 2" key="1">
    <citation type="journal article" date="2019" name="Environ. Microbiol.">
        <title>At the nexus of three kingdoms: the genome of the mycorrhizal fungus Gigaspora margarita provides insights into plant, endobacterial and fungal interactions.</title>
        <authorList>
            <person name="Venice F."/>
            <person name="Ghignone S."/>
            <person name="Salvioli di Fossalunga A."/>
            <person name="Amselem J."/>
            <person name="Novero M."/>
            <person name="Xianan X."/>
            <person name="Sedzielewska Toro K."/>
            <person name="Morin E."/>
            <person name="Lipzen A."/>
            <person name="Grigoriev I.V."/>
            <person name="Henrissat B."/>
            <person name="Martin F.M."/>
            <person name="Bonfante P."/>
        </authorList>
    </citation>
    <scope>NUCLEOTIDE SEQUENCE [LARGE SCALE GENOMIC DNA]</scope>
    <source>
        <strain evidence="1 2">BEG34</strain>
    </source>
</reference>
<protein>
    <submittedName>
        <fullName evidence="1">Putative nuclease harbi1</fullName>
    </submittedName>
</protein>
<gene>
    <name evidence="1" type="ORF">F8M41_022728</name>
</gene>
<comment type="caution">
    <text evidence="1">The sequence shown here is derived from an EMBL/GenBank/DDBJ whole genome shotgun (WGS) entry which is preliminary data.</text>
</comment>
<sequence>MHSAFSCEAPNAIPLGNKLQLHYGNLLIEQFLEALLDLEQERIIWPLGEKLATITQGFEHGISGLEYNLSNVVGVIDGSHIPIHPPYKNGARFVNRKNFVVDYSEHFIYVHIDEADYKRLIYKEQRFNKVLSSMRMIIEQVFGNILDEKENNDDFINENNEVDKEIVADNERENMVRRQKREYLANILANLY</sequence>
<organism evidence="1 2">
    <name type="scientific">Gigaspora margarita</name>
    <dbReference type="NCBI Taxonomy" id="4874"/>
    <lineage>
        <taxon>Eukaryota</taxon>
        <taxon>Fungi</taxon>
        <taxon>Fungi incertae sedis</taxon>
        <taxon>Mucoromycota</taxon>
        <taxon>Glomeromycotina</taxon>
        <taxon>Glomeromycetes</taxon>
        <taxon>Diversisporales</taxon>
        <taxon>Gigasporaceae</taxon>
        <taxon>Gigaspora</taxon>
    </lineage>
</organism>
<proteinExistence type="predicted"/>